<organism evidence="1 2">
    <name type="scientific">Pseudochelatococcus lubricantis</name>
    <dbReference type="NCBI Taxonomy" id="1538102"/>
    <lineage>
        <taxon>Bacteria</taxon>
        <taxon>Pseudomonadati</taxon>
        <taxon>Pseudomonadota</taxon>
        <taxon>Alphaproteobacteria</taxon>
        <taxon>Hyphomicrobiales</taxon>
        <taxon>Chelatococcaceae</taxon>
        <taxon>Pseudochelatococcus</taxon>
    </lineage>
</organism>
<accession>A0ABX0UWA4</accession>
<reference evidence="1 2" key="1">
    <citation type="submission" date="2020-03" db="EMBL/GenBank/DDBJ databases">
        <title>Genomic Encyclopedia of Type Strains, Phase IV (KMG-IV): sequencing the most valuable type-strain genomes for metagenomic binning, comparative biology and taxonomic classification.</title>
        <authorList>
            <person name="Goeker M."/>
        </authorList>
    </citation>
    <scope>NUCLEOTIDE SEQUENCE [LARGE SCALE GENOMIC DNA]</scope>
    <source>
        <strain evidence="1 2">DSM 103870</strain>
    </source>
</reference>
<gene>
    <name evidence="1" type="ORF">FHS82_001067</name>
</gene>
<name>A0ABX0UWA4_9HYPH</name>
<evidence type="ECO:0000313" key="2">
    <source>
        <dbReference type="Proteomes" id="UP001429580"/>
    </source>
</evidence>
<keyword evidence="2" id="KW-1185">Reference proteome</keyword>
<sequence>MLVIIWSGVDKHGPLSLSKLLFMAYRSSLLTREIDPFFIEARSPKEDLANFVLHAVPDKSQPVGMEWKQTRMPVALADNSDDATYTWQHEWVYHVQQKTRSVHQVRQDWKRFRQNVERLAA</sequence>
<dbReference type="Proteomes" id="UP001429580">
    <property type="component" value="Unassembled WGS sequence"/>
</dbReference>
<comment type="caution">
    <text evidence="1">The sequence shown here is derived from an EMBL/GenBank/DDBJ whole genome shotgun (WGS) entry which is preliminary data.</text>
</comment>
<dbReference type="RefSeq" id="WP_208394100.1">
    <property type="nucleotide sequence ID" value="NZ_JAASQI010000002.1"/>
</dbReference>
<proteinExistence type="predicted"/>
<protein>
    <submittedName>
        <fullName evidence="1">Uncharacterized protein</fullName>
    </submittedName>
</protein>
<dbReference type="EMBL" id="JAASQI010000002">
    <property type="protein sequence ID" value="NIJ57241.1"/>
    <property type="molecule type" value="Genomic_DNA"/>
</dbReference>
<evidence type="ECO:0000313" key="1">
    <source>
        <dbReference type="EMBL" id="NIJ57241.1"/>
    </source>
</evidence>